<feature type="region of interest" description="Disordered" evidence="1">
    <location>
        <begin position="997"/>
        <end position="1033"/>
    </location>
</feature>
<reference evidence="2 3" key="2">
    <citation type="journal article" date="2013" name="Genome Biol. Evol.">
        <title>Genome sequencing of Giardia lamblia genotypes A2 and B isolates (DH and GS) and comparative analysis with the genomes of genotypes A1 and E (WB and Pig).</title>
        <authorList>
            <person name="Adam R.D."/>
            <person name="Dahlstrom E.W."/>
            <person name="Martens C.A."/>
            <person name="Bruno D.P."/>
            <person name="Barbian K.D."/>
            <person name="Ricklefs S.M."/>
            <person name="Hernandez M.M."/>
            <person name="Narla N.P."/>
            <person name="Patel R.B."/>
            <person name="Porcella S.F."/>
            <person name="Nash T.E."/>
        </authorList>
    </citation>
    <scope>NUCLEOTIDE SEQUENCE [LARGE SCALE GENOMIC DNA]</scope>
    <source>
        <strain evidence="2 3">DH</strain>
    </source>
</reference>
<protein>
    <recommendedName>
        <fullName evidence="4">EF-hand domain-containing protein</fullName>
    </recommendedName>
</protein>
<comment type="caution">
    <text evidence="2">The sequence shown here is derived from an EMBL/GenBank/DDBJ whole genome shotgun (WGS) entry which is preliminary data.</text>
</comment>
<gene>
    <name evidence="2" type="ORF">DHA2_154649</name>
</gene>
<feature type="region of interest" description="Disordered" evidence="1">
    <location>
        <begin position="379"/>
        <end position="450"/>
    </location>
</feature>
<feature type="compositionally biased region" description="Basic and acidic residues" evidence="1">
    <location>
        <begin position="405"/>
        <end position="415"/>
    </location>
</feature>
<feature type="region of interest" description="Disordered" evidence="1">
    <location>
        <begin position="632"/>
        <end position="659"/>
    </location>
</feature>
<feature type="compositionally biased region" description="Basic and acidic residues" evidence="1">
    <location>
        <begin position="1023"/>
        <end position="1033"/>
    </location>
</feature>
<feature type="region of interest" description="Disordered" evidence="1">
    <location>
        <begin position="908"/>
        <end position="933"/>
    </location>
</feature>
<evidence type="ECO:0000313" key="3">
    <source>
        <dbReference type="Proteomes" id="UP000018320"/>
    </source>
</evidence>
<feature type="compositionally biased region" description="Polar residues" evidence="1">
    <location>
        <begin position="111"/>
        <end position="121"/>
    </location>
</feature>
<dbReference type="SUPFAM" id="SSF47473">
    <property type="entry name" value="EF-hand"/>
    <property type="match status" value="1"/>
</dbReference>
<feature type="region of interest" description="Disordered" evidence="1">
    <location>
        <begin position="199"/>
        <end position="218"/>
    </location>
</feature>
<dbReference type="VEuPathDB" id="GiardiaDB:GL50803_008727"/>
<feature type="region of interest" description="Disordered" evidence="1">
    <location>
        <begin position="700"/>
        <end position="724"/>
    </location>
</feature>
<dbReference type="EMBL" id="AHGT01000067">
    <property type="protein sequence ID" value="ESU35822.1"/>
    <property type="molecule type" value="Genomic_DNA"/>
</dbReference>
<name>V6TBL6_GIAIN</name>
<organism evidence="2 3">
    <name type="scientific">Giardia intestinalis</name>
    <name type="common">Giardia lamblia</name>
    <dbReference type="NCBI Taxonomy" id="5741"/>
    <lineage>
        <taxon>Eukaryota</taxon>
        <taxon>Metamonada</taxon>
        <taxon>Diplomonadida</taxon>
        <taxon>Hexamitidae</taxon>
        <taxon>Giardiinae</taxon>
        <taxon>Giardia</taxon>
    </lineage>
</organism>
<feature type="compositionally biased region" description="Polar residues" evidence="1">
    <location>
        <begin position="416"/>
        <end position="441"/>
    </location>
</feature>
<accession>V6TBL6</accession>
<dbReference type="AlphaFoldDB" id="V6TBL6"/>
<evidence type="ECO:0008006" key="4">
    <source>
        <dbReference type="Google" id="ProtNLM"/>
    </source>
</evidence>
<dbReference type="Gene3D" id="1.10.238.10">
    <property type="entry name" value="EF-hand"/>
    <property type="match status" value="1"/>
</dbReference>
<feature type="region of interest" description="Disordered" evidence="1">
    <location>
        <begin position="105"/>
        <end position="133"/>
    </location>
</feature>
<reference evidence="3" key="1">
    <citation type="submission" date="2012-02" db="EMBL/GenBank/DDBJ databases">
        <title>Genome sequencing of Giardia lamblia Genotypes A2 and B isolates (DH and GS) and comparative analysis with the genomes of Genotypes A1 and E (WB and Pig).</title>
        <authorList>
            <person name="Adam R."/>
            <person name="Dahlstrom E."/>
            <person name="Martens C."/>
            <person name="Bruno D."/>
            <person name="Barbian K."/>
            <person name="Porcella S.F."/>
            <person name="Nash T."/>
        </authorList>
    </citation>
    <scope>NUCLEOTIDE SEQUENCE</scope>
    <source>
        <strain evidence="3">DH</strain>
    </source>
</reference>
<dbReference type="VEuPathDB" id="GiardiaDB:DHA2_154649"/>
<feature type="compositionally biased region" description="Polar residues" evidence="1">
    <location>
        <begin position="910"/>
        <end position="923"/>
    </location>
</feature>
<sequence length="1125" mass="124629">MKQTTHLGRSVVRPEENGLENMVYNHANGRAETFRKEFQLLDFGNTGLLSEARFKAALRNAGFSAPGHMIQKAIKMTANYKANAIDYEKFLRICGLVDNEARPSDDLSRIGHNSLSISKSGSPRKKARGLSADHDVLEMPDQFLTSTENALRRTIAKENQLDAIRPAGVRTLKTPPSSHAGDSAVPLLASASLQGALNKQELEGPCRRRSLSSKASEGRASDKTYLKLDGAAGTTQKIFADHLSARGNVSKTFRTRFDIKNRGYIDEKDFIFGLRYSGLPSELISDKESLVLFTEATKHKPEPKMTLVDFERLLTRIENIDTVSCFDLSRDRGPGHDSESCFMGDDYREVAKRVSKGTADIERDIALMEQYPEELEQEIEEHRRQTGRSHRENPQLPAHMPAARPELDAESDHVQSEQSFRFSTTDGSNVSQYSGSSYRTTDTNDRVPLIPPSVPDNVLVDTLKRKIQVAIENKYPSKQAAMVAASSPSRSISDASVFQFLHRLLPDATDHQIRLVMEHVQGNDAAQHSSEHMGIDAASLPRQQSCSKSDALETSTKNLPIDSAVDITTVSKKRSVSARANTYSDLFAPPNEECSRKRREDDAIWAKVMESKAIAERAMEDVAISTPVDISVSMQPQPQPQAQQRQPSRRYSEGTKQDHISVIMNPKADTDYRAPSYTGMSTANTHKKCDSSGLMGAITTSVTPQSPSERKANRRAKSSVDTRSRYNSEALEATIKHVQEPVSGTPRGFQNIKKSLLEGMHGKKVALAECIVTAAAKSKDAYDFRTFISDFTNKQLDNRQLDTLVRCSLDPDTQKISAERVLRNLNLTTEGLYNLPTISHASGDLSDGMVLQPAYRQSLSKTQSARSGSAASVLHGTVLESYINNESCVKTPQMIEDFAPRGKYDRFVNRQDNTSSRYENSTNPHDKARTTVQEQMTKSNVLACYETVSSKDIIEDRASAVAMPTFNSHRVQDAMTTLDQSAHRNALACADQEFYSRTGSRPRADSTRRESDTSASHSIMDGFSRKSMDDPDARVVRRHSDIRQRHTDIFGAPEASNFHTMGSSKRHYHTERTNDRSVVGLEISQVEDGGLTASVGAASYRRPHSAAPSSRDITAFEGLTEKGSE</sequence>
<feature type="compositionally biased region" description="Basic and acidic residues" evidence="1">
    <location>
        <begin position="1002"/>
        <end position="1012"/>
    </location>
</feature>
<evidence type="ECO:0000313" key="2">
    <source>
        <dbReference type="EMBL" id="ESU35822.1"/>
    </source>
</evidence>
<dbReference type="VEuPathDB" id="GiardiaDB:GL50581_3125"/>
<dbReference type="VEuPathDB" id="GiardiaDB:QR46_1616"/>
<feature type="region of interest" description="Disordered" evidence="1">
    <location>
        <begin position="1100"/>
        <end position="1125"/>
    </location>
</feature>
<dbReference type="Proteomes" id="UP000018320">
    <property type="component" value="Unassembled WGS sequence"/>
</dbReference>
<proteinExistence type="predicted"/>
<evidence type="ECO:0000256" key="1">
    <source>
        <dbReference type="SAM" id="MobiDB-lite"/>
    </source>
</evidence>
<feature type="compositionally biased region" description="Basic and acidic residues" evidence="1">
    <location>
        <begin position="380"/>
        <end position="393"/>
    </location>
</feature>
<feature type="compositionally biased region" description="Basic and acidic residues" evidence="1">
    <location>
        <begin position="650"/>
        <end position="659"/>
    </location>
</feature>
<dbReference type="InterPro" id="IPR011992">
    <property type="entry name" value="EF-hand-dom_pair"/>
</dbReference>